<name>A0ABD3RMV3_9LAMI</name>
<evidence type="ECO:0000256" key="5">
    <source>
        <dbReference type="ARBA" id="ARBA00023125"/>
    </source>
</evidence>
<evidence type="ECO:0000313" key="9">
    <source>
        <dbReference type="Proteomes" id="UP001634393"/>
    </source>
</evidence>
<comment type="caution">
    <text evidence="8">The sequence shown here is derived from an EMBL/GenBank/DDBJ whole genome shotgun (WGS) entry which is preliminary data.</text>
</comment>
<dbReference type="Gene3D" id="2.40.50.140">
    <property type="entry name" value="Nucleic acid-binding proteins"/>
    <property type="match status" value="3"/>
</dbReference>
<proteinExistence type="inferred from homology"/>
<reference evidence="8 9" key="1">
    <citation type="submission" date="2024-12" db="EMBL/GenBank/DDBJ databases">
        <title>The unique morphological basis and parallel evolutionary history of personate flowers in Penstemon.</title>
        <authorList>
            <person name="Depatie T.H."/>
            <person name="Wessinger C.A."/>
        </authorList>
    </citation>
    <scope>NUCLEOTIDE SEQUENCE [LARGE SCALE GENOMIC DNA]</scope>
    <source>
        <strain evidence="8">WTNN_2</strain>
        <tissue evidence="8">Leaf</tissue>
    </source>
</reference>
<dbReference type="InterPro" id="IPR012340">
    <property type="entry name" value="NA-bd_OB-fold"/>
</dbReference>
<sequence>MVLIKEVTPALTKWSVKVIVHEKTQPRVSQHGGQRHQQIVFMDETGHKVMGVIYGDDIDKLKDDFCISSTYNISNAKLKRIEDKYNKFSYPYQWTINHQTLYYEEKSDVIPRSLFKTNFVNLSEIKEKSQPNVLIDILGIVIRKKNPRNFISGPNQHTLRDFAIMNEEQRVVVITLWNTVAISEGKLIDDAVQPFPIITATALTYSSFFEGGSLGSTPGTVITVEPPIPEAQNLATWRSNNMKTIVDTIGARNYFLRDNSAIPNLEGPYSTIADVVAEDKVDKFVIKANIKIVDAKQKFYYMGCDKCFSGIDAEYNYVYTCNSCKEATIAKPRQKMQVEIYDSTGNLDVTIFGDQCQDILKMDAIMCMDLHNAENFISINEMNKNLFGKRFLIKLNKKKQTRGHTTVYQYIVIKLQLHEETAQESTPSVFVNKNESSSTNMNTPKSAEITNMGAFKDESLE</sequence>
<evidence type="ECO:0000256" key="1">
    <source>
        <dbReference type="ARBA" id="ARBA00005690"/>
    </source>
</evidence>
<dbReference type="EMBL" id="JBJXBP010000008">
    <property type="protein sequence ID" value="KAL3813121.1"/>
    <property type="molecule type" value="Genomic_DNA"/>
</dbReference>
<evidence type="ECO:0000256" key="4">
    <source>
        <dbReference type="ARBA" id="ARBA00022833"/>
    </source>
</evidence>
<evidence type="ECO:0000256" key="2">
    <source>
        <dbReference type="ARBA" id="ARBA00022723"/>
    </source>
</evidence>
<keyword evidence="3" id="KW-0863">Zinc-finger</keyword>
<dbReference type="Proteomes" id="UP001634393">
    <property type="component" value="Unassembled WGS sequence"/>
</dbReference>
<keyword evidence="9" id="KW-1185">Reference proteome</keyword>
<dbReference type="AlphaFoldDB" id="A0ABD3RMV3"/>
<dbReference type="CDD" id="cd04476">
    <property type="entry name" value="RPA1_DBD_C"/>
    <property type="match status" value="1"/>
</dbReference>
<feature type="domain" description="Replication factor A C-terminal" evidence="7">
    <location>
        <begin position="284"/>
        <end position="416"/>
    </location>
</feature>
<comment type="similarity">
    <text evidence="1">Belongs to the replication factor A protein 1 family.</text>
</comment>
<organism evidence="8 9">
    <name type="scientific">Penstemon smallii</name>
    <dbReference type="NCBI Taxonomy" id="265156"/>
    <lineage>
        <taxon>Eukaryota</taxon>
        <taxon>Viridiplantae</taxon>
        <taxon>Streptophyta</taxon>
        <taxon>Embryophyta</taxon>
        <taxon>Tracheophyta</taxon>
        <taxon>Spermatophyta</taxon>
        <taxon>Magnoliopsida</taxon>
        <taxon>eudicotyledons</taxon>
        <taxon>Gunneridae</taxon>
        <taxon>Pentapetalae</taxon>
        <taxon>asterids</taxon>
        <taxon>lamiids</taxon>
        <taxon>Lamiales</taxon>
        <taxon>Plantaginaceae</taxon>
        <taxon>Cheloneae</taxon>
        <taxon>Penstemon</taxon>
    </lineage>
</organism>
<dbReference type="InterPro" id="IPR013955">
    <property type="entry name" value="Rep_factor-A_C"/>
</dbReference>
<dbReference type="InterPro" id="IPR047192">
    <property type="entry name" value="Euk_RPA1_DBD_C"/>
</dbReference>
<accession>A0ABD3RMV3</accession>
<keyword evidence="4" id="KW-0862">Zinc</keyword>
<keyword evidence="5" id="KW-0238">DNA-binding</keyword>
<dbReference type="PANTHER" id="PTHR47165">
    <property type="entry name" value="OS03G0429900 PROTEIN"/>
    <property type="match status" value="1"/>
</dbReference>
<keyword evidence="2" id="KW-0479">Metal-binding</keyword>
<evidence type="ECO:0000313" key="8">
    <source>
        <dbReference type="EMBL" id="KAL3813121.1"/>
    </source>
</evidence>
<dbReference type="SUPFAM" id="SSF50249">
    <property type="entry name" value="Nucleic acid-binding proteins"/>
    <property type="match status" value="3"/>
</dbReference>
<evidence type="ECO:0000256" key="6">
    <source>
        <dbReference type="SAM" id="MobiDB-lite"/>
    </source>
</evidence>
<gene>
    <name evidence="8" type="ORF">ACJIZ3_014389</name>
</gene>
<feature type="region of interest" description="Disordered" evidence="6">
    <location>
        <begin position="426"/>
        <end position="446"/>
    </location>
</feature>
<dbReference type="Pfam" id="PF08646">
    <property type="entry name" value="Rep_fac-A_C"/>
    <property type="match status" value="1"/>
</dbReference>
<dbReference type="GO" id="GO:0003677">
    <property type="term" value="F:DNA binding"/>
    <property type="evidence" value="ECO:0007669"/>
    <property type="project" value="UniProtKB-KW"/>
</dbReference>
<evidence type="ECO:0000256" key="3">
    <source>
        <dbReference type="ARBA" id="ARBA00022771"/>
    </source>
</evidence>
<evidence type="ECO:0000259" key="7">
    <source>
        <dbReference type="Pfam" id="PF08646"/>
    </source>
</evidence>
<protein>
    <recommendedName>
        <fullName evidence="7">Replication factor A C-terminal domain-containing protein</fullName>
    </recommendedName>
</protein>
<dbReference type="PANTHER" id="PTHR47165:SF4">
    <property type="entry name" value="OS03G0429900 PROTEIN"/>
    <property type="match status" value="1"/>
</dbReference>
<dbReference type="GO" id="GO:0008270">
    <property type="term" value="F:zinc ion binding"/>
    <property type="evidence" value="ECO:0007669"/>
    <property type="project" value="UniProtKB-KW"/>
</dbReference>